<dbReference type="GO" id="GO:0005615">
    <property type="term" value="C:extracellular space"/>
    <property type="evidence" value="ECO:0007669"/>
    <property type="project" value="TreeGrafter"/>
</dbReference>
<dbReference type="Proteomes" id="UP000198287">
    <property type="component" value="Unassembled WGS sequence"/>
</dbReference>
<dbReference type="InterPro" id="IPR017850">
    <property type="entry name" value="Alkaline_phosphatase_core_sf"/>
</dbReference>
<dbReference type="STRING" id="158441.A0A226E3F5"/>
<keyword evidence="1" id="KW-0812">Transmembrane</keyword>
<accession>A0A226E3F5</accession>
<dbReference type="OrthoDB" id="413313at2759"/>
<dbReference type="CDD" id="cd16021">
    <property type="entry name" value="ALP_like"/>
    <property type="match status" value="1"/>
</dbReference>
<dbReference type="FunFam" id="3.40.720.10:FF:000017">
    <property type="entry name" value="Predicted protein"/>
    <property type="match status" value="1"/>
</dbReference>
<reference evidence="2 3" key="1">
    <citation type="submission" date="2015-12" db="EMBL/GenBank/DDBJ databases">
        <title>The genome of Folsomia candida.</title>
        <authorList>
            <person name="Faddeeva A."/>
            <person name="Derks M.F."/>
            <person name="Anvar Y."/>
            <person name="Smit S."/>
            <person name="Van Straalen N."/>
            <person name="Roelofs D."/>
        </authorList>
    </citation>
    <scope>NUCLEOTIDE SEQUENCE [LARGE SCALE GENOMIC DNA]</scope>
    <source>
        <strain evidence="2 3">VU population</strain>
        <tissue evidence="2">Whole body</tissue>
    </source>
</reference>
<evidence type="ECO:0000313" key="3">
    <source>
        <dbReference type="Proteomes" id="UP000198287"/>
    </source>
</evidence>
<protein>
    <submittedName>
        <fullName evidence="2">Uncharacterized protein</fullName>
    </submittedName>
</protein>
<keyword evidence="1" id="KW-1133">Transmembrane helix</keyword>
<dbReference type="PANTHER" id="PTHR10974:SF1">
    <property type="entry name" value="FI08016P-RELATED"/>
    <property type="match status" value="1"/>
</dbReference>
<dbReference type="InterPro" id="IPR004245">
    <property type="entry name" value="DUF229"/>
</dbReference>
<proteinExistence type="predicted"/>
<feature type="transmembrane region" description="Helical" evidence="1">
    <location>
        <begin position="7"/>
        <end position="26"/>
    </location>
</feature>
<dbReference type="OMA" id="QIAMEIN"/>
<dbReference type="SUPFAM" id="SSF53649">
    <property type="entry name" value="Alkaline phosphatase-like"/>
    <property type="match status" value="1"/>
</dbReference>
<keyword evidence="3" id="KW-1185">Reference proteome</keyword>
<gene>
    <name evidence="2" type="ORF">Fcan01_12942</name>
</gene>
<comment type="caution">
    <text evidence="2">The sequence shown here is derived from an EMBL/GenBank/DDBJ whole genome shotgun (WGS) entry which is preliminary data.</text>
</comment>
<dbReference type="Pfam" id="PF02995">
    <property type="entry name" value="DUF229"/>
    <property type="match status" value="1"/>
</dbReference>
<evidence type="ECO:0000256" key="1">
    <source>
        <dbReference type="SAM" id="Phobius"/>
    </source>
</evidence>
<dbReference type="Gene3D" id="3.40.720.10">
    <property type="entry name" value="Alkaline Phosphatase, subunit A"/>
    <property type="match status" value="1"/>
</dbReference>
<dbReference type="PANTHER" id="PTHR10974">
    <property type="entry name" value="FI08016P-RELATED"/>
    <property type="match status" value="1"/>
</dbReference>
<dbReference type="EMBL" id="LNIX01000007">
    <property type="protein sequence ID" value="OXA51969.1"/>
    <property type="molecule type" value="Genomic_DNA"/>
</dbReference>
<name>A0A226E3F5_FOLCA</name>
<keyword evidence="1" id="KW-0472">Membrane</keyword>
<dbReference type="AlphaFoldDB" id="A0A226E3F5"/>
<evidence type="ECO:0000313" key="2">
    <source>
        <dbReference type="EMBL" id="OXA51969.1"/>
    </source>
</evidence>
<sequence length="696" mass="80198">MARSRVFLFYITVFCIFSTYISYLWLRNDTNVKLFQRELDSFLHHSPKTRKDNFLTVDNSIYNDLVVDTPVCKIPNFHPYDPMAVPFVNKAEWVEDCRKISYHWTYRNGTALSFNMTALSEDGFSFDELNCCYKIVTRVEQSIDKFDSNAENLISYSECTQIRNTTTDFSGQDKAEYIMVECSSSGMVLPNLIKYRGYHAIAQPSRSAVTANKIKQWETYREDLRRENKVDTPPPNIIVIGLDTTSRLNLRRNMIKSVETLERLGAVEMKGYTKAGEHTRQAMCSMLSGYAEDDLQCKINDVGGYDRCPFIWKRLTEAGYLTAYSEDWPDMYAFGTAGFIHQPVDYYIRTLLNAAHDYGLPFPVNQFVRLSTRWCIGSQTNDELLLDYTEALLEMSNRSQTPLFAMSWSDVYPHSMDHNMIQLLDPTYADFLTRLEQKGLLDNTILLFLSDHGQRYGPFRSTLIGWYEDKLPTFWIRLPPRLREKYPDWQIAMEINSKRLSSPFLFYWTINFILDHFRPQSSSVFSSNTNLTIPLKPPALVRTANETNIPRKFNAHHFFKEIPAKVTCEEVGVPEVFCACNPLKQIDLEDPLLVSAGKEVLRSLSTKLPKICAILDIGYLNGGAMIENMSSNKVTYIVGIVSQPGNMQIEANIDYFKDTKSFSETSQVQRANQINQNDIKCLNGNSTFQLYCYCIR</sequence>
<organism evidence="2 3">
    <name type="scientific">Folsomia candida</name>
    <name type="common">Springtail</name>
    <dbReference type="NCBI Taxonomy" id="158441"/>
    <lineage>
        <taxon>Eukaryota</taxon>
        <taxon>Metazoa</taxon>
        <taxon>Ecdysozoa</taxon>
        <taxon>Arthropoda</taxon>
        <taxon>Hexapoda</taxon>
        <taxon>Collembola</taxon>
        <taxon>Entomobryomorpha</taxon>
        <taxon>Isotomoidea</taxon>
        <taxon>Isotomidae</taxon>
        <taxon>Proisotominae</taxon>
        <taxon>Folsomia</taxon>
    </lineage>
</organism>